<sequence length="177" mass="20060">MLGLGFYNQGYTQPICVRLVDPGIFTQHSKRYFTVLPGCDPSCTSGRAILPARQYWSLGMACSHATTHSLDGQVRSLDITLPARADQSDQSLTKSFKQVQHVASVAVRNNLEELRLQDADWAQHNIHVTYCCRRTNQWEDLQYERIASAEAVREHQEKNGTPRWSSPPTRIGQTCRI</sequence>
<feature type="compositionally biased region" description="Polar residues" evidence="1">
    <location>
        <begin position="162"/>
        <end position="177"/>
    </location>
</feature>
<comment type="caution">
    <text evidence="2">The sequence shown here is derived from an EMBL/GenBank/DDBJ whole genome shotgun (WGS) entry which is preliminary data.</text>
</comment>
<proteinExistence type="predicted"/>
<dbReference type="EMBL" id="MCFJ01000005">
    <property type="protein sequence ID" value="ORY65902.1"/>
    <property type="molecule type" value="Genomic_DNA"/>
</dbReference>
<protein>
    <submittedName>
        <fullName evidence="2">Uncharacterized protein</fullName>
    </submittedName>
</protein>
<dbReference type="GeneID" id="63774426"/>
<dbReference type="AlphaFoldDB" id="A0A1Y2E2Z0"/>
<feature type="region of interest" description="Disordered" evidence="1">
    <location>
        <begin position="153"/>
        <end position="177"/>
    </location>
</feature>
<evidence type="ECO:0000256" key="1">
    <source>
        <dbReference type="SAM" id="MobiDB-lite"/>
    </source>
</evidence>
<accession>A0A1Y2E2Z0</accession>
<dbReference type="Proteomes" id="UP000193689">
    <property type="component" value="Unassembled WGS sequence"/>
</dbReference>
<organism evidence="2 3">
    <name type="scientific">Pseudomassariella vexata</name>
    <dbReference type="NCBI Taxonomy" id="1141098"/>
    <lineage>
        <taxon>Eukaryota</taxon>
        <taxon>Fungi</taxon>
        <taxon>Dikarya</taxon>
        <taxon>Ascomycota</taxon>
        <taxon>Pezizomycotina</taxon>
        <taxon>Sordariomycetes</taxon>
        <taxon>Xylariomycetidae</taxon>
        <taxon>Amphisphaeriales</taxon>
        <taxon>Pseudomassariaceae</taxon>
        <taxon>Pseudomassariella</taxon>
    </lineage>
</organism>
<evidence type="ECO:0000313" key="2">
    <source>
        <dbReference type="EMBL" id="ORY65902.1"/>
    </source>
</evidence>
<keyword evidence="3" id="KW-1185">Reference proteome</keyword>
<reference evidence="2 3" key="1">
    <citation type="submission" date="2016-07" db="EMBL/GenBank/DDBJ databases">
        <title>Pervasive Adenine N6-methylation of Active Genes in Fungi.</title>
        <authorList>
            <consortium name="DOE Joint Genome Institute"/>
            <person name="Mondo S.J."/>
            <person name="Dannebaum R.O."/>
            <person name="Kuo R.C."/>
            <person name="Labutti K."/>
            <person name="Haridas S."/>
            <person name="Kuo A."/>
            <person name="Salamov A."/>
            <person name="Ahrendt S.R."/>
            <person name="Lipzen A."/>
            <person name="Sullivan W."/>
            <person name="Andreopoulos W.B."/>
            <person name="Clum A."/>
            <person name="Lindquist E."/>
            <person name="Daum C."/>
            <person name="Ramamoorthy G.K."/>
            <person name="Gryganskyi A."/>
            <person name="Culley D."/>
            <person name="Magnuson J.K."/>
            <person name="James T.Y."/>
            <person name="O'Malley M.A."/>
            <person name="Stajich J.E."/>
            <person name="Spatafora J.W."/>
            <person name="Visel A."/>
            <person name="Grigoriev I.V."/>
        </authorList>
    </citation>
    <scope>NUCLEOTIDE SEQUENCE [LARGE SCALE GENOMIC DNA]</scope>
    <source>
        <strain evidence="2 3">CBS 129021</strain>
    </source>
</reference>
<name>A0A1Y2E2Z0_9PEZI</name>
<gene>
    <name evidence="2" type="ORF">BCR38DRAFT_407899</name>
</gene>
<dbReference type="RefSeq" id="XP_040716866.1">
    <property type="nucleotide sequence ID" value="XM_040858214.1"/>
</dbReference>
<dbReference type="InParanoid" id="A0A1Y2E2Z0"/>
<evidence type="ECO:0000313" key="3">
    <source>
        <dbReference type="Proteomes" id="UP000193689"/>
    </source>
</evidence>